<organism evidence="2 3">
    <name type="scientific">Staurois parvus</name>
    <dbReference type="NCBI Taxonomy" id="386267"/>
    <lineage>
        <taxon>Eukaryota</taxon>
        <taxon>Metazoa</taxon>
        <taxon>Chordata</taxon>
        <taxon>Craniata</taxon>
        <taxon>Vertebrata</taxon>
        <taxon>Euteleostomi</taxon>
        <taxon>Amphibia</taxon>
        <taxon>Batrachia</taxon>
        <taxon>Anura</taxon>
        <taxon>Neobatrachia</taxon>
        <taxon>Ranoidea</taxon>
        <taxon>Ranidae</taxon>
        <taxon>Staurois</taxon>
    </lineage>
</organism>
<name>A0ABN9BM71_9NEOB</name>
<evidence type="ECO:0000313" key="3">
    <source>
        <dbReference type="Proteomes" id="UP001162483"/>
    </source>
</evidence>
<reference evidence="2" key="1">
    <citation type="submission" date="2023-05" db="EMBL/GenBank/DDBJ databases">
        <authorList>
            <person name="Stuckert A."/>
        </authorList>
    </citation>
    <scope>NUCLEOTIDE SEQUENCE</scope>
</reference>
<gene>
    <name evidence="2" type="ORF">SPARVUS_LOCUS3213469</name>
</gene>
<feature type="compositionally biased region" description="Polar residues" evidence="1">
    <location>
        <begin position="25"/>
        <end position="69"/>
    </location>
</feature>
<keyword evidence="3" id="KW-1185">Reference proteome</keyword>
<protein>
    <submittedName>
        <fullName evidence="2">Uncharacterized protein</fullName>
    </submittedName>
</protein>
<accession>A0ABN9BM71</accession>
<dbReference type="Proteomes" id="UP001162483">
    <property type="component" value="Unassembled WGS sequence"/>
</dbReference>
<proteinExistence type="predicted"/>
<feature type="region of interest" description="Disordered" evidence="1">
    <location>
        <begin position="21"/>
        <end position="69"/>
    </location>
</feature>
<evidence type="ECO:0000256" key="1">
    <source>
        <dbReference type="SAM" id="MobiDB-lite"/>
    </source>
</evidence>
<comment type="caution">
    <text evidence="2">The sequence shown here is derived from an EMBL/GenBank/DDBJ whole genome shotgun (WGS) entry which is preliminary data.</text>
</comment>
<evidence type="ECO:0000313" key="2">
    <source>
        <dbReference type="EMBL" id="CAI9548725.1"/>
    </source>
</evidence>
<dbReference type="EMBL" id="CATNWA010004820">
    <property type="protein sequence ID" value="CAI9548725.1"/>
    <property type="molecule type" value="Genomic_DNA"/>
</dbReference>
<sequence>MAAIRIQATCGCRNVGAAAGRYGGNQDTGQMQMQRQTSRVRINRADQVQGSRQADSQRISQVGASGVLS</sequence>